<evidence type="ECO:0000313" key="3">
    <source>
        <dbReference type="Proteomes" id="UP000828390"/>
    </source>
</evidence>
<proteinExistence type="predicted"/>
<keyword evidence="3" id="KW-1185">Reference proteome</keyword>
<feature type="region of interest" description="Disordered" evidence="1">
    <location>
        <begin position="1"/>
        <end position="28"/>
    </location>
</feature>
<dbReference type="AlphaFoldDB" id="A0A9D4BI71"/>
<reference evidence="2" key="2">
    <citation type="submission" date="2020-11" db="EMBL/GenBank/DDBJ databases">
        <authorList>
            <person name="McCartney M.A."/>
            <person name="Auch B."/>
            <person name="Kono T."/>
            <person name="Mallez S."/>
            <person name="Becker A."/>
            <person name="Gohl D.M."/>
            <person name="Silverstein K.A.T."/>
            <person name="Koren S."/>
            <person name="Bechman K.B."/>
            <person name="Herman A."/>
            <person name="Abrahante J.E."/>
            <person name="Garbe J."/>
        </authorList>
    </citation>
    <scope>NUCLEOTIDE SEQUENCE</scope>
    <source>
        <strain evidence="2">Duluth1</strain>
        <tissue evidence="2">Whole animal</tissue>
    </source>
</reference>
<dbReference type="Proteomes" id="UP000828390">
    <property type="component" value="Unassembled WGS sequence"/>
</dbReference>
<sequence length="118" mass="12887">MINVGPSSLSNKKERRKIHPKQPRASASAPVLTLVDAGVQTDVTEGNDELSLIKTAVDIAIQKLNLASNEYDPELDSESSHDDFCATRLESHSTLNSHRQCSHKLASSNNLKACFKKS</sequence>
<reference evidence="2" key="1">
    <citation type="journal article" date="2019" name="bioRxiv">
        <title>The Genome of the Zebra Mussel, Dreissena polymorpha: A Resource for Invasive Species Research.</title>
        <authorList>
            <person name="McCartney M.A."/>
            <person name="Auch B."/>
            <person name="Kono T."/>
            <person name="Mallez S."/>
            <person name="Zhang Y."/>
            <person name="Obille A."/>
            <person name="Becker A."/>
            <person name="Abrahante J.E."/>
            <person name="Garbe J."/>
            <person name="Badalamenti J.P."/>
            <person name="Herman A."/>
            <person name="Mangelson H."/>
            <person name="Liachko I."/>
            <person name="Sullivan S."/>
            <person name="Sone E.D."/>
            <person name="Koren S."/>
            <person name="Silverstein K.A.T."/>
            <person name="Beckman K.B."/>
            <person name="Gohl D.M."/>
        </authorList>
    </citation>
    <scope>NUCLEOTIDE SEQUENCE</scope>
    <source>
        <strain evidence="2">Duluth1</strain>
        <tissue evidence="2">Whole animal</tissue>
    </source>
</reference>
<feature type="compositionally biased region" description="Basic residues" evidence="1">
    <location>
        <begin position="13"/>
        <end position="22"/>
    </location>
</feature>
<evidence type="ECO:0000313" key="2">
    <source>
        <dbReference type="EMBL" id="KAH3694418.1"/>
    </source>
</evidence>
<gene>
    <name evidence="2" type="ORF">DPMN_081858</name>
</gene>
<organism evidence="2 3">
    <name type="scientific">Dreissena polymorpha</name>
    <name type="common">Zebra mussel</name>
    <name type="synonym">Mytilus polymorpha</name>
    <dbReference type="NCBI Taxonomy" id="45954"/>
    <lineage>
        <taxon>Eukaryota</taxon>
        <taxon>Metazoa</taxon>
        <taxon>Spiralia</taxon>
        <taxon>Lophotrochozoa</taxon>
        <taxon>Mollusca</taxon>
        <taxon>Bivalvia</taxon>
        <taxon>Autobranchia</taxon>
        <taxon>Heteroconchia</taxon>
        <taxon>Euheterodonta</taxon>
        <taxon>Imparidentia</taxon>
        <taxon>Neoheterodontei</taxon>
        <taxon>Myida</taxon>
        <taxon>Dreissenoidea</taxon>
        <taxon>Dreissenidae</taxon>
        <taxon>Dreissena</taxon>
    </lineage>
</organism>
<name>A0A9D4BI71_DREPO</name>
<evidence type="ECO:0000256" key="1">
    <source>
        <dbReference type="SAM" id="MobiDB-lite"/>
    </source>
</evidence>
<feature type="compositionally biased region" description="Polar residues" evidence="1">
    <location>
        <begin position="1"/>
        <end position="10"/>
    </location>
</feature>
<accession>A0A9D4BI71</accession>
<comment type="caution">
    <text evidence="2">The sequence shown here is derived from an EMBL/GenBank/DDBJ whole genome shotgun (WGS) entry which is preliminary data.</text>
</comment>
<protein>
    <submittedName>
        <fullName evidence="2">Uncharacterized protein</fullName>
    </submittedName>
</protein>
<dbReference type="EMBL" id="JAIWYP010000016">
    <property type="protein sequence ID" value="KAH3694418.1"/>
    <property type="molecule type" value="Genomic_DNA"/>
</dbReference>